<evidence type="ECO:0000313" key="3">
    <source>
        <dbReference type="EMBL" id="RXK10517.1"/>
    </source>
</evidence>
<dbReference type="EMBL" id="CP031217">
    <property type="protein sequence ID" value="AXH12557.1"/>
    <property type="molecule type" value="Genomic_DNA"/>
</dbReference>
<evidence type="ECO:0000256" key="1">
    <source>
        <dbReference type="SAM" id="Phobius"/>
    </source>
</evidence>
<keyword evidence="5" id="KW-1185">Reference proteome</keyword>
<dbReference type="AlphaFoldDB" id="A0AAX2A8F3"/>
<dbReference type="Proteomes" id="UP000253850">
    <property type="component" value="Chromosome"/>
</dbReference>
<protein>
    <submittedName>
        <fullName evidence="2">Membrane protein</fullName>
    </submittedName>
</protein>
<sequence length="130" mass="15507">MNNPKILFPLALIGIIATYFFVFGQEKTLEIIKEEYLFLLALIPLIVAFIFFKIKLKDYELIDFNKNSNLSFKSIVMFFLIFQVVDYFSEGSFEGMISLWFLYWVMGIIALLLMENINFYRNYKLIYKTK</sequence>
<reference evidence="3 5" key="1">
    <citation type="submission" date="2017-10" db="EMBL/GenBank/DDBJ databases">
        <title>Genomics of the genus Arcobacter.</title>
        <authorList>
            <person name="Perez-Cataluna A."/>
            <person name="Figueras M.J."/>
        </authorList>
    </citation>
    <scope>NUCLEOTIDE SEQUENCE [LARGE SCALE GENOMIC DNA]</scope>
    <source>
        <strain evidence="3 5">CECT 7835</strain>
    </source>
</reference>
<dbReference type="RefSeq" id="WP_114839385.1">
    <property type="nucleotide sequence ID" value="NZ_CP031217.1"/>
</dbReference>
<gene>
    <name evidence="2" type="ORF">ABIV_1566</name>
    <name evidence="3" type="ORF">CRV05_04365</name>
</gene>
<evidence type="ECO:0000313" key="5">
    <source>
        <dbReference type="Proteomes" id="UP000289193"/>
    </source>
</evidence>
<dbReference type="EMBL" id="PDKM01000002">
    <property type="protein sequence ID" value="RXK10517.1"/>
    <property type="molecule type" value="Genomic_DNA"/>
</dbReference>
<keyword evidence="1" id="KW-1133">Transmembrane helix</keyword>
<dbReference type="Proteomes" id="UP000289193">
    <property type="component" value="Unassembled WGS sequence"/>
</dbReference>
<keyword evidence="1" id="KW-0812">Transmembrane</keyword>
<accession>A0AAX2A8F3</accession>
<keyword evidence="1" id="KW-0472">Membrane</keyword>
<feature type="transmembrane region" description="Helical" evidence="1">
    <location>
        <begin position="70"/>
        <end position="88"/>
    </location>
</feature>
<dbReference type="KEGG" id="hbv:ABIV_1566"/>
<organism evidence="3 5">
    <name type="scientific">Halarcobacter bivalviorum</name>
    <dbReference type="NCBI Taxonomy" id="663364"/>
    <lineage>
        <taxon>Bacteria</taxon>
        <taxon>Pseudomonadati</taxon>
        <taxon>Campylobacterota</taxon>
        <taxon>Epsilonproteobacteria</taxon>
        <taxon>Campylobacterales</taxon>
        <taxon>Arcobacteraceae</taxon>
        <taxon>Halarcobacter</taxon>
    </lineage>
</organism>
<evidence type="ECO:0000313" key="4">
    <source>
        <dbReference type="Proteomes" id="UP000253850"/>
    </source>
</evidence>
<name>A0AAX2A8F3_9BACT</name>
<reference evidence="2 4" key="2">
    <citation type="submission" date="2018-07" db="EMBL/GenBank/DDBJ databases">
        <title>Complete genome of the Arcobacter bivalviorum type strain LMG 26154.</title>
        <authorList>
            <person name="Miller W.G."/>
            <person name="Yee E."/>
            <person name="Bono J.L."/>
        </authorList>
    </citation>
    <scope>NUCLEOTIDE SEQUENCE [LARGE SCALE GENOMIC DNA]</scope>
    <source>
        <strain evidence="2 4">LMG 26154</strain>
    </source>
</reference>
<feature type="transmembrane region" description="Helical" evidence="1">
    <location>
        <begin position="100"/>
        <end position="120"/>
    </location>
</feature>
<evidence type="ECO:0000313" key="2">
    <source>
        <dbReference type="EMBL" id="AXH12557.1"/>
    </source>
</evidence>
<proteinExistence type="predicted"/>
<feature type="transmembrane region" description="Helical" evidence="1">
    <location>
        <begin position="36"/>
        <end position="54"/>
    </location>
</feature>
<feature type="transmembrane region" description="Helical" evidence="1">
    <location>
        <begin position="6"/>
        <end position="24"/>
    </location>
</feature>